<comment type="caution">
    <text evidence="1">The sequence shown here is derived from an EMBL/GenBank/DDBJ whole genome shotgun (WGS) entry which is preliminary data.</text>
</comment>
<dbReference type="Proteomes" id="UP001262410">
    <property type="component" value="Unassembled WGS sequence"/>
</dbReference>
<organism evidence="1 2">
    <name type="scientific">Inquilinus ginsengisoli</name>
    <dbReference type="NCBI Taxonomy" id="363840"/>
    <lineage>
        <taxon>Bacteria</taxon>
        <taxon>Pseudomonadati</taxon>
        <taxon>Pseudomonadota</taxon>
        <taxon>Alphaproteobacteria</taxon>
        <taxon>Rhodospirillales</taxon>
        <taxon>Rhodospirillaceae</taxon>
        <taxon>Inquilinus</taxon>
    </lineage>
</organism>
<gene>
    <name evidence="1" type="ORF">E9232_005456</name>
</gene>
<evidence type="ECO:0008006" key="3">
    <source>
        <dbReference type="Google" id="ProtNLM"/>
    </source>
</evidence>
<proteinExistence type="predicted"/>
<dbReference type="Pfam" id="PF16157">
    <property type="entry name" value="DUF4865"/>
    <property type="match status" value="1"/>
</dbReference>
<dbReference type="RefSeq" id="WP_309799425.1">
    <property type="nucleotide sequence ID" value="NZ_JAVDPW010000010.1"/>
</dbReference>
<accession>A0ABU1JWB7</accession>
<reference evidence="1 2" key="1">
    <citation type="submission" date="2023-07" db="EMBL/GenBank/DDBJ databases">
        <title>Sorghum-associated microbial communities from plants grown in Nebraska, USA.</title>
        <authorList>
            <person name="Schachtman D."/>
        </authorList>
    </citation>
    <scope>NUCLEOTIDE SEQUENCE [LARGE SCALE GENOMIC DNA]</scope>
    <source>
        <strain evidence="1 2">584</strain>
    </source>
</reference>
<sequence>MYAMQYEITLPADYDMAVIRHRVTTKAPALDNLPGLGLKAYLIRERGVDGSPVNQYAPFYLWDSADGMGAFLWGGGGFGGIVDSFGRPAVQHWTGIACLAGPARNAAPRAATRHTEPIPAAADLTAVIATAVADLGRRARLAGVHTVALAVDPRSWGLVRFTLWDDPAAAEDGIRYQLLHLSTPHLEAITGGGVSGL</sequence>
<evidence type="ECO:0000313" key="2">
    <source>
        <dbReference type="Proteomes" id="UP001262410"/>
    </source>
</evidence>
<protein>
    <recommendedName>
        <fullName evidence="3">DUF4865 domain-containing protein</fullName>
    </recommendedName>
</protein>
<keyword evidence="2" id="KW-1185">Reference proteome</keyword>
<dbReference type="InterPro" id="IPR032349">
    <property type="entry name" value="DUF4865"/>
</dbReference>
<evidence type="ECO:0000313" key="1">
    <source>
        <dbReference type="EMBL" id="MDR6292911.1"/>
    </source>
</evidence>
<name>A0ABU1JWB7_9PROT</name>
<dbReference type="EMBL" id="JAVDPW010000010">
    <property type="protein sequence ID" value="MDR6292911.1"/>
    <property type="molecule type" value="Genomic_DNA"/>
</dbReference>